<reference evidence="4" key="2">
    <citation type="submission" date="2025-08" db="UniProtKB">
        <authorList>
            <consortium name="Ensembl"/>
        </authorList>
    </citation>
    <scope>IDENTIFICATION</scope>
</reference>
<dbReference type="InterPro" id="IPR005173">
    <property type="entry name" value="DMA"/>
</dbReference>
<name>A0A8C0PV22_CANLF</name>
<dbReference type="AlphaFoldDB" id="A0A8C0PV22"/>
<feature type="region of interest" description="Disordered" evidence="2">
    <location>
        <begin position="428"/>
        <end position="512"/>
    </location>
</feature>
<organism evidence="4 5">
    <name type="scientific">Canis lupus familiaris</name>
    <name type="common">Dog</name>
    <name type="synonym">Canis familiaris</name>
    <dbReference type="NCBI Taxonomy" id="9615"/>
    <lineage>
        <taxon>Eukaryota</taxon>
        <taxon>Metazoa</taxon>
        <taxon>Chordata</taxon>
        <taxon>Craniata</taxon>
        <taxon>Vertebrata</taxon>
        <taxon>Euteleostomi</taxon>
        <taxon>Mammalia</taxon>
        <taxon>Eutheria</taxon>
        <taxon>Laurasiatheria</taxon>
        <taxon>Carnivora</taxon>
        <taxon>Caniformia</taxon>
        <taxon>Canidae</taxon>
        <taxon>Canis</taxon>
    </lineage>
</organism>
<feature type="region of interest" description="Disordered" evidence="2">
    <location>
        <begin position="738"/>
        <end position="761"/>
    </location>
</feature>
<evidence type="ECO:0000256" key="2">
    <source>
        <dbReference type="SAM" id="MobiDB-lite"/>
    </source>
</evidence>
<evidence type="ECO:0000256" key="1">
    <source>
        <dbReference type="ARBA" id="ARBA00006834"/>
    </source>
</evidence>
<evidence type="ECO:0000259" key="3">
    <source>
        <dbReference type="Pfam" id="PF03474"/>
    </source>
</evidence>
<feature type="region of interest" description="Disordered" evidence="2">
    <location>
        <begin position="349"/>
        <end position="415"/>
    </location>
</feature>
<proteinExistence type="inferred from homology"/>
<feature type="region of interest" description="Disordered" evidence="2">
    <location>
        <begin position="1"/>
        <end position="299"/>
    </location>
</feature>
<reference evidence="4" key="1">
    <citation type="submission" date="2018-10" db="EMBL/GenBank/DDBJ databases">
        <title>De novo assembly of a Great Dane genome.</title>
        <authorList>
            <person name="Kidd J.M."/>
            <person name="Pendleton A.L."/>
            <person name="Shen F."/>
            <person name="Emery S."/>
        </authorList>
    </citation>
    <scope>NUCLEOTIDE SEQUENCE [LARGE SCALE GENOMIC DNA]</scope>
    <source>
        <strain evidence="4">Great Dane</strain>
    </source>
</reference>
<comment type="similarity">
    <text evidence="1">Belongs to the DMRT family.</text>
</comment>
<feature type="compositionally biased region" description="Low complexity" evidence="2">
    <location>
        <begin position="428"/>
        <end position="442"/>
    </location>
</feature>
<feature type="compositionally biased region" description="Low complexity" evidence="2">
    <location>
        <begin position="395"/>
        <end position="412"/>
    </location>
</feature>
<accession>A0A8C0PV22</accession>
<evidence type="ECO:0000313" key="5">
    <source>
        <dbReference type="Proteomes" id="UP000694542"/>
    </source>
</evidence>
<feature type="compositionally biased region" description="Pro residues" evidence="2">
    <location>
        <begin position="80"/>
        <end position="97"/>
    </location>
</feature>
<dbReference type="InterPro" id="IPR009060">
    <property type="entry name" value="UBA-like_sf"/>
</dbReference>
<feature type="compositionally biased region" description="Basic residues" evidence="2">
    <location>
        <begin position="272"/>
        <end position="282"/>
    </location>
</feature>
<feature type="compositionally biased region" description="Low complexity" evidence="2">
    <location>
        <begin position="375"/>
        <end position="388"/>
    </location>
</feature>
<protein>
    <recommendedName>
        <fullName evidence="3">DMA domain-containing protein</fullName>
    </recommendedName>
</protein>
<dbReference type="Pfam" id="PF03474">
    <property type="entry name" value="DMA"/>
    <property type="match status" value="1"/>
</dbReference>
<feature type="compositionally biased region" description="Basic and acidic residues" evidence="2">
    <location>
        <begin position="450"/>
        <end position="467"/>
    </location>
</feature>
<feature type="compositionally biased region" description="Gly residues" evidence="2">
    <location>
        <begin position="169"/>
        <end position="184"/>
    </location>
</feature>
<feature type="domain" description="DMA" evidence="3">
    <location>
        <begin position="537"/>
        <end position="572"/>
    </location>
</feature>
<evidence type="ECO:0000313" key="4">
    <source>
        <dbReference type="Ensembl" id="ENSCAFP00040004490.1"/>
    </source>
</evidence>
<sequence length="761" mass="77284">PQSTCQWPQGLARPHLKGFAAPAESRVPPSAPGGSGSRGALSAAGGEDGSGLGLGAAKSGPRGGEGARGAATSLASGHPASPPPVHLVPAPSAPPRPRSAAVGQSVGSSEPGAVSAPRPSGLAAGGEEGEVQGRRGRGREGGRRGAGSARSSGPRGWGGVGVGWRREGGGVGEGGGGGGAGPAGARGSCRRAAQTSTQLSPALRSRRSAPAAGGDVRAEAAAGGIAEQPRGPGRPQPRLPPPRSARGRRGCGTEDRAARGPPRGRPPCPAGRRPRARPRARPSRSPGHERLRLPLPVHGRPGVAAAAGALAAHAQVRALPQPRRAVLAQGPQALLPLQGLHLREVHPHHRAAAGHGRAGGAAPAAGQREPREPHPGLAARPAGTPAAGGRRRRPAAAADLAAVPAAAAPARRGLGRRRRAALGLGAAARGVAGAPRQARSGRGPAGGRRRLGDNAESFSDKEADQRSSPDVAPSKGCFGPESPEVVSVDEGGYALAKSGGPPGSRPGSPRCAAEQSHLLIEGPSGTVSLPFSLKANRPPLEVLKKIFPGQKPAVLELILKGCGGDLVGAVEVLLSSRSSAAAASERTAAEPEALVLPPNGHLFEHGLGSYPLSSSKWSVGSAFRVPDTLRFSADSANVVPSPLAVPLQHPFPQPPRYPLMLRNTLARNQSSPFLPNDVTLWNTMTLQQQYQLRSQYVGPFPANSAGVFRGSPVLPARAPEDPRISLPDDGCPIVAKQPLYAEEDYDERSDSSDSRILNTSS</sequence>
<dbReference type="Proteomes" id="UP000694542">
    <property type="component" value="Chromosome 1"/>
</dbReference>
<feature type="compositionally biased region" description="Pro residues" evidence="2">
    <location>
        <begin position="232"/>
        <end position="243"/>
    </location>
</feature>
<dbReference type="SUPFAM" id="SSF46934">
    <property type="entry name" value="UBA-like"/>
    <property type="match status" value="1"/>
</dbReference>
<dbReference type="Ensembl" id="ENSCAFT00040005222.1">
    <property type="protein sequence ID" value="ENSCAFP00040004490.1"/>
    <property type="gene ID" value="ENSCAFG00040002752.1"/>
</dbReference>
<feature type="compositionally biased region" description="Low complexity" evidence="2">
    <location>
        <begin position="199"/>
        <end position="231"/>
    </location>
</feature>